<gene>
    <name evidence="1" type="ORF">K443DRAFT_119373</name>
</gene>
<dbReference type="EMBL" id="KN838544">
    <property type="protein sequence ID" value="KIK08070.1"/>
    <property type="molecule type" value="Genomic_DNA"/>
</dbReference>
<reference evidence="1 2" key="1">
    <citation type="submission" date="2014-04" db="EMBL/GenBank/DDBJ databases">
        <authorList>
            <consortium name="DOE Joint Genome Institute"/>
            <person name="Kuo A."/>
            <person name="Kohler A."/>
            <person name="Nagy L.G."/>
            <person name="Floudas D."/>
            <person name="Copeland A."/>
            <person name="Barry K.W."/>
            <person name="Cichocki N."/>
            <person name="Veneault-Fourrey C."/>
            <person name="LaButti K."/>
            <person name="Lindquist E.A."/>
            <person name="Lipzen A."/>
            <person name="Lundell T."/>
            <person name="Morin E."/>
            <person name="Murat C."/>
            <person name="Sun H."/>
            <person name="Tunlid A."/>
            <person name="Henrissat B."/>
            <person name="Grigoriev I.V."/>
            <person name="Hibbett D.S."/>
            <person name="Martin F."/>
            <person name="Nordberg H.P."/>
            <person name="Cantor M.N."/>
            <person name="Hua S.X."/>
        </authorList>
    </citation>
    <scope>NUCLEOTIDE SEQUENCE [LARGE SCALE GENOMIC DNA]</scope>
    <source>
        <strain evidence="1 2">LaAM-08-1</strain>
    </source>
</reference>
<organism evidence="1 2">
    <name type="scientific">Laccaria amethystina LaAM-08-1</name>
    <dbReference type="NCBI Taxonomy" id="1095629"/>
    <lineage>
        <taxon>Eukaryota</taxon>
        <taxon>Fungi</taxon>
        <taxon>Dikarya</taxon>
        <taxon>Basidiomycota</taxon>
        <taxon>Agaricomycotina</taxon>
        <taxon>Agaricomycetes</taxon>
        <taxon>Agaricomycetidae</taxon>
        <taxon>Agaricales</taxon>
        <taxon>Agaricineae</taxon>
        <taxon>Hydnangiaceae</taxon>
        <taxon>Laccaria</taxon>
    </lineage>
</organism>
<sequence>MLPPGGCMGWSLLGGRKCLCLPQLRVTMSSGSQSSQEWAYRPEDQVRTRQWNCNWTLVNKLSLSETNTSLEVPISVRVVLYKMIQRGYLGLRENEKNLVQKWTYLSASSVNISMSILPMTKVECKKPNKLQ</sequence>
<evidence type="ECO:0000313" key="1">
    <source>
        <dbReference type="EMBL" id="KIK08070.1"/>
    </source>
</evidence>
<dbReference type="Proteomes" id="UP000054477">
    <property type="component" value="Unassembled WGS sequence"/>
</dbReference>
<dbReference type="HOGENOM" id="CLU_1927969_0_0_1"/>
<proteinExistence type="predicted"/>
<protein>
    <submittedName>
        <fullName evidence="1">Unplaced genomic scaffold K443scaffold_9, whole genome shotgun sequence</fullName>
    </submittedName>
</protein>
<reference evidence="2" key="2">
    <citation type="submission" date="2015-01" db="EMBL/GenBank/DDBJ databases">
        <title>Evolutionary Origins and Diversification of the Mycorrhizal Mutualists.</title>
        <authorList>
            <consortium name="DOE Joint Genome Institute"/>
            <consortium name="Mycorrhizal Genomics Consortium"/>
            <person name="Kohler A."/>
            <person name="Kuo A."/>
            <person name="Nagy L.G."/>
            <person name="Floudas D."/>
            <person name="Copeland A."/>
            <person name="Barry K.W."/>
            <person name="Cichocki N."/>
            <person name="Veneault-Fourrey C."/>
            <person name="LaButti K."/>
            <person name="Lindquist E.A."/>
            <person name="Lipzen A."/>
            <person name="Lundell T."/>
            <person name="Morin E."/>
            <person name="Murat C."/>
            <person name="Riley R."/>
            <person name="Ohm R."/>
            <person name="Sun H."/>
            <person name="Tunlid A."/>
            <person name="Henrissat B."/>
            <person name="Grigoriev I.V."/>
            <person name="Hibbett D.S."/>
            <person name="Martin F."/>
        </authorList>
    </citation>
    <scope>NUCLEOTIDE SEQUENCE [LARGE SCALE GENOMIC DNA]</scope>
    <source>
        <strain evidence="2">LaAM-08-1</strain>
    </source>
</reference>
<keyword evidence="2" id="KW-1185">Reference proteome</keyword>
<evidence type="ECO:0000313" key="2">
    <source>
        <dbReference type="Proteomes" id="UP000054477"/>
    </source>
</evidence>
<accession>A0A0C9X798</accession>
<dbReference type="AlphaFoldDB" id="A0A0C9X798"/>
<name>A0A0C9X798_9AGAR</name>